<gene>
    <name evidence="1" type="ORF">C8A04DRAFT_14659</name>
</gene>
<reference evidence="1" key="2">
    <citation type="submission" date="2023-05" db="EMBL/GenBank/DDBJ databases">
        <authorList>
            <consortium name="Lawrence Berkeley National Laboratory"/>
            <person name="Steindorff A."/>
            <person name="Hensen N."/>
            <person name="Bonometti L."/>
            <person name="Westerberg I."/>
            <person name="Brannstrom I.O."/>
            <person name="Guillou S."/>
            <person name="Cros-Aarteil S."/>
            <person name="Calhoun S."/>
            <person name="Haridas S."/>
            <person name="Kuo A."/>
            <person name="Mondo S."/>
            <person name="Pangilinan J."/>
            <person name="Riley R."/>
            <person name="Labutti K."/>
            <person name="Andreopoulos B."/>
            <person name="Lipzen A."/>
            <person name="Chen C."/>
            <person name="Yanf M."/>
            <person name="Daum C."/>
            <person name="Ng V."/>
            <person name="Clum A."/>
            <person name="Ohm R."/>
            <person name="Martin F."/>
            <person name="Silar P."/>
            <person name="Natvig D."/>
            <person name="Lalanne C."/>
            <person name="Gautier V."/>
            <person name="Ament-Velasquez S.L."/>
            <person name="Kruys A."/>
            <person name="Hutchinson M.I."/>
            <person name="Powell A.J."/>
            <person name="Barry K."/>
            <person name="Miller A.N."/>
            <person name="Grigoriev I.V."/>
            <person name="Debuchy R."/>
            <person name="Gladieux P."/>
            <person name="Thoren M.H."/>
            <person name="Johannesson H."/>
        </authorList>
    </citation>
    <scope>NUCLEOTIDE SEQUENCE</scope>
    <source>
        <strain evidence="1">CBS 141.50</strain>
    </source>
</reference>
<dbReference type="RefSeq" id="XP_062634085.1">
    <property type="nucleotide sequence ID" value="XM_062778184.1"/>
</dbReference>
<reference evidence="1" key="1">
    <citation type="journal article" date="2023" name="Mol. Phylogenet. Evol.">
        <title>Genome-scale phylogeny and comparative genomics of the fungal order Sordariales.</title>
        <authorList>
            <person name="Hensen N."/>
            <person name="Bonometti L."/>
            <person name="Westerberg I."/>
            <person name="Brannstrom I.O."/>
            <person name="Guillou S."/>
            <person name="Cros-Aarteil S."/>
            <person name="Calhoun S."/>
            <person name="Haridas S."/>
            <person name="Kuo A."/>
            <person name="Mondo S."/>
            <person name="Pangilinan J."/>
            <person name="Riley R."/>
            <person name="LaButti K."/>
            <person name="Andreopoulos B."/>
            <person name="Lipzen A."/>
            <person name="Chen C."/>
            <person name="Yan M."/>
            <person name="Daum C."/>
            <person name="Ng V."/>
            <person name="Clum A."/>
            <person name="Steindorff A."/>
            <person name="Ohm R.A."/>
            <person name="Martin F."/>
            <person name="Silar P."/>
            <person name="Natvig D.O."/>
            <person name="Lalanne C."/>
            <person name="Gautier V."/>
            <person name="Ament-Velasquez S.L."/>
            <person name="Kruys A."/>
            <person name="Hutchinson M.I."/>
            <person name="Powell A.J."/>
            <person name="Barry K."/>
            <person name="Miller A.N."/>
            <person name="Grigoriev I.V."/>
            <person name="Debuchy R."/>
            <person name="Gladieux P."/>
            <person name="Hiltunen Thoren M."/>
            <person name="Johannesson H."/>
        </authorList>
    </citation>
    <scope>NUCLEOTIDE SEQUENCE</scope>
    <source>
        <strain evidence="1">CBS 141.50</strain>
    </source>
</reference>
<proteinExistence type="predicted"/>
<dbReference type="GeneID" id="87814797"/>
<evidence type="ECO:0000313" key="2">
    <source>
        <dbReference type="Proteomes" id="UP001302676"/>
    </source>
</evidence>
<protein>
    <submittedName>
        <fullName evidence="1">Uncharacterized protein</fullName>
    </submittedName>
</protein>
<accession>A0AAN6UX83</accession>
<dbReference type="Proteomes" id="UP001302676">
    <property type="component" value="Unassembled WGS sequence"/>
</dbReference>
<comment type="caution">
    <text evidence="1">The sequence shown here is derived from an EMBL/GenBank/DDBJ whole genome shotgun (WGS) entry which is preliminary data.</text>
</comment>
<dbReference type="AlphaFoldDB" id="A0AAN6UX83"/>
<name>A0AAN6UX83_9PEZI</name>
<keyword evidence="2" id="KW-1185">Reference proteome</keyword>
<evidence type="ECO:0000313" key="1">
    <source>
        <dbReference type="EMBL" id="KAK4140714.1"/>
    </source>
</evidence>
<organism evidence="1 2">
    <name type="scientific">Dichotomopilus funicola</name>
    <dbReference type="NCBI Taxonomy" id="1934379"/>
    <lineage>
        <taxon>Eukaryota</taxon>
        <taxon>Fungi</taxon>
        <taxon>Dikarya</taxon>
        <taxon>Ascomycota</taxon>
        <taxon>Pezizomycotina</taxon>
        <taxon>Sordariomycetes</taxon>
        <taxon>Sordariomycetidae</taxon>
        <taxon>Sordariales</taxon>
        <taxon>Chaetomiaceae</taxon>
        <taxon>Dichotomopilus</taxon>
    </lineage>
</organism>
<dbReference type="EMBL" id="MU853624">
    <property type="protein sequence ID" value="KAK4140714.1"/>
    <property type="molecule type" value="Genomic_DNA"/>
</dbReference>
<sequence length="571" mass="64284">MPLKIDISDTAIDREEEVHQLHMWGIQTSLWKNNCMTCGRETDETQRIRCNCGEGVFCSDDCNTLRPSGNHRRAVVLHNDEPHLSLVWAEVRDDHLVIDHPSLDKCYGYPGIGASWLDLAVINPACPNDGNFRYLGHGLVMAFSSTMMDPDVTIDPKWRNKAVTDIAGPGYRNLWPGPLVFFCYGYDMSDYVKVDNLVDPADGSSSGPEVGMSKLEIWNELDSLRWEKNLFAADGEVEGWEPGRDFNKRNGHKTSERGDNFGWRWKVKDEGTSMRILDLTHRDLNVVFDYLTGSRMNAIPCLDEEPEPDYQAVLVQDANHPGYALSDLWSQYKSTAQIVANANIRSRANASSGQGEIVRFSSVDLPAGPLTLRPILGAFAVGLRWVVHFSMDINPPFRGNVSGKPHFPLLDLCWTIEHPDDDFNSPLKPTLHIPAHTFDSALIRHSEDQVPVSVHHVRALYKYLRRTDPRKWARKGHNGFENYWEVYSRVEVRDSPPGVKVPDPWAGERELDPVAQVQRSAGKVLAHMSLQGLEGETPERKAGIVKVRKKILKVIAGYRKLGIGQGYNLGK</sequence>